<feature type="signal peptide" evidence="6">
    <location>
        <begin position="1"/>
        <end position="26"/>
    </location>
</feature>
<dbReference type="PANTHER" id="PTHR33376:SF5">
    <property type="entry name" value="EXTRACYTOPLASMIC SOLUTE RECEPTOR PROTEIN"/>
    <property type="match status" value="1"/>
</dbReference>
<feature type="binding site" evidence="5">
    <location>
        <position position="214"/>
    </location>
    <ligand>
        <name>Na(+)</name>
        <dbReference type="ChEBI" id="CHEBI:29101"/>
    </ligand>
</feature>
<dbReference type="InterPro" id="IPR006311">
    <property type="entry name" value="TAT_signal"/>
</dbReference>
<dbReference type="GO" id="GO:0046872">
    <property type="term" value="F:metal ion binding"/>
    <property type="evidence" value="ECO:0007669"/>
    <property type="project" value="UniProtKB-KW"/>
</dbReference>
<proteinExistence type="predicted"/>
<evidence type="ECO:0000256" key="3">
    <source>
        <dbReference type="ARBA" id="ARBA00022764"/>
    </source>
</evidence>
<dbReference type="GO" id="GO:0042597">
    <property type="term" value="C:periplasmic space"/>
    <property type="evidence" value="ECO:0007669"/>
    <property type="project" value="UniProtKB-SubCell"/>
</dbReference>
<dbReference type="Gene3D" id="3.40.190.170">
    <property type="entry name" value="Bacterial extracellular solute-binding protein, family 7"/>
    <property type="match status" value="1"/>
</dbReference>
<dbReference type="AlphaFoldDB" id="A0A1G8SF78"/>
<evidence type="ECO:0000256" key="5">
    <source>
        <dbReference type="PIRSR" id="PIRSR039026-2"/>
    </source>
</evidence>
<dbReference type="PROSITE" id="PS51318">
    <property type="entry name" value="TAT"/>
    <property type="match status" value="1"/>
</dbReference>
<dbReference type="Proteomes" id="UP000199340">
    <property type="component" value="Unassembled WGS sequence"/>
</dbReference>
<dbReference type="InterPro" id="IPR026289">
    <property type="entry name" value="SBP_TakP-like"/>
</dbReference>
<evidence type="ECO:0000256" key="6">
    <source>
        <dbReference type="SAM" id="SignalP"/>
    </source>
</evidence>
<keyword evidence="2 6" id="KW-0732">Signal</keyword>
<keyword evidence="8" id="KW-1185">Reference proteome</keyword>
<name>A0A1G8SF78_9RHOB</name>
<dbReference type="InterPro" id="IPR038404">
    <property type="entry name" value="TRAP_DctP_sf"/>
</dbReference>
<feature type="binding site" evidence="4">
    <location>
        <position position="155"/>
    </location>
    <ligand>
        <name>substrate</name>
    </ligand>
</feature>
<sequence>MTLNRRKFLKTGAIAAPAALAAPAYAQGKRTLQMVMSWPHNFPGLASMAYNFRDFLDQMTDGELTVDVAAAGELVASFEVYDAVGSGAADCLHSTPVYLTGQWQPAAFFSQIPFGLTAVEHMGWMYHGGGQELQQKAFREMVGVIPFTCGQTGIQMAGWFNKEINNLEDLRGITMRIPGLGGEVMRRVGANAVLIPAQEVFPALQSGALDATELQGPWLDTVSGFYQHAKFYYAPGFQEPNSAGEIAINADVWDELGPKNQAIVQRVIESINSINVGAWAYNNAQFFQTLKNEHNVDVRSYPQDVIDALVEKSAETVAELGEVDEMSGEIYASYSDYLNKAVEYSMAAEVPFYRARAQQAEAMKG</sequence>
<dbReference type="Gene3D" id="3.40.190.10">
    <property type="entry name" value="Periplasmic binding protein-like II"/>
    <property type="match status" value="1"/>
</dbReference>
<dbReference type="RefSeq" id="WP_082181944.1">
    <property type="nucleotide sequence ID" value="NZ_FNEB01000011.1"/>
</dbReference>
<dbReference type="GO" id="GO:0055085">
    <property type="term" value="P:transmembrane transport"/>
    <property type="evidence" value="ECO:0007669"/>
    <property type="project" value="InterPro"/>
</dbReference>
<dbReference type="Pfam" id="PF03480">
    <property type="entry name" value="DctP"/>
    <property type="match status" value="1"/>
</dbReference>
<organism evidence="7 8">
    <name type="scientific">Lutimaribacter saemankumensis</name>
    <dbReference type="NCBI Taxonomy" id="490829"/>
    <lineage>
        <taxon>Bacteria</taxon>
        <taxon>Pseudomonadati</taxon>
        <taxon>Pseudomonadota</taxon>
        <taxon>Alphaproteobacteria</taxon>
        <taxon>Rhodobacterales</taxon>
        <taxon>Roseobacteraceae</taxon>
        <taxon>Lutimaribacter</taxon>
    </lineage>
</organism>
<dbReference type="PIRSF" id="PIRSF039026">
    <property type="entry name" value="SiaP"/>
    <property type="match status" value="1"/>
</dbReference>
<dbReference type="OrthoDB" id="9780733at2"/>
<feature type="binding site" evidence="5">
    <location>
        <position position="213"/>
    </location>
    <ligand>
        <name>substrate</name>
    </ligand>
</feature>
<reference evidence="7 8" key="1">
    <citation type="submission" date="2016-10" db="EMBL/GenBank/DDBJ databases">
        <authorList>
            <person name="de Groot N.N."/>
        </authorList>
    </citation>
    <scope>NUCLEOTIDE SEQUENCE [LARGE SCALE GENOMIC DNA]</scope>
    <source>
        <strain evidence="7 8">DSM 28010</strain>
    </source>
</reference>
<comment type="subcellular location">
    <subcellularLocation>
        <location evidence="1">Periplasm</location>
    </subcellularLocation>
</comment>
<dbReference type="EMBL" id="FNEB01000011">
    <property type="protein sequence ID" value="SDJ27350.1"/>
    <property type="molecule type" value="Genomic_DNA"/>
</dbReference>
<protein>
    <submittedName>
        <fullName evidence="7">TRAP-type mannitol/chloroaromatic compound transport system, substrate-binding protein</fullName>
    </submittedName>
</protein>
<evidence type="ECO:0000256" key="1">
    <source>
        <dbReference type="ARBA" id="ARBA00004418"/>
    </source>
</evidence>
<keyword evidence="5" id="KW-0479">Metal-binding</keyword>
<dbReference type="STRING" id="490829.SAMN05421850_11142"/>
<evidence type="ECO:0000313" key="8">
    <source>
        <dbReference type="Proteomes" id="UP000199340"/>
    </source>
</evidence>
<dbReference type="GO" id="GO:0031317">
    <property type="term" value="C:tripartite ATP-independent periplasmic transporter complex"/>
    <property type="evidence" value="ECO:0007669"/>
    <property type="project" value="InterPro"/>
</dbReference>
<evidence type="ECO:0000256" key="2">
    <source>
        <dbReference type="ARBA" id="ARBA00022729"/>
    </source>
</evidence>
<gene>
    <name evidence="7" type="ORF">SAMN05421850_11142</name>
</gene>
<dbReference type="PANTHER" id="PTHR33376">
    <property type="match status" value="1"/>
</dbReference>
<dbReference type="InterPro" id="IPR018389">
    <property type="entry name" value="DctP_fam"/>
</dbReference>
<accession>A0A1G8SF78</accession>
<evidence type="ECO:0000256" key="4">
    <source>
        <dbReference type="PIRSR" id="PIRSR039026-1"/>
    </source>
</evidence>
<dbReference type="CDD" id="cd13604">
    <property type="entry name" value="PBP2_TRAP_ketoacid_lactate_like"/>
    <property type="match status" value="1"/>
</dbReference>
<evidence type="ECO:0000313" key="7">
    <source>
        <dbReference type="EMBL" id="SDJ27350.1"/>
    </source>
</evidence>
<feature type="binding site" evidence="5">
    <location>
        <position position="239"/>
    </location>
    <ligand>
        <name>substrate</name>
    </ligand>
</feature>
<feature type="chain" id="PRO_5011712913" evidence="6">
    <location>
        <begin position="27"/>
        <end position="365"/>
    </location>
</feature>
<keyword evidence="3" id="KW-0574">Periplasm</keyword>
<feature type="binding site" evidence="4">
    <location>
        <position position="176"/>
    </location>
    <ligand>
        <name>substrate</name>
    </ligand>
</feature>